<dbReference type="Proteomes" id="UP000285123">
    <property type="component" value="Unassembled WGS sequence"/>
</dbReference>
<name>A0A423Q691_9GAMM</name>
<reference evidence="1 2" key="1">
    <citation type="submission" date="2013-10" db="EMBL/GenBank/DDBJ databases">
        <title>Salinisphaera halophila YIM 95161 Genome Sequencing.</title>
        <authorList>
            <person name="Lai Q."/>
            <person name="Li C."/>
            <person name="Shao Z."/>
        </authorList>
    </citation>
    <scope>NUCLEOTIDE SEQUENCE [LARGE SCALE GENOMIC DNA]</scope>
    <source>
        <strain evidence="1 2">YIM 95161</strain>
    </source>
</reference>
<gene>
    <name evidence="1" type="ORF">SAHL_02670</name>
</gene>
<comment type="caution">
    <text evidence="1">The sequence shown here is derived from an EMBL/GenBank/DDBJ whole genome shotgun (WGS) entry which is preliminary data.</text>
</comment>
<dbReference type="OrthoDB" id="290767at2"/>
<evidence type="ECO:0000313" key="1">
    <source>
        <dbReference type="EMBL" id="ROO35172.1"/>
    </source>
</evidence>
<dbReference type="RefSeq" id="WP_123589863.1">
    <property type="nucleotide sequence ID" value="NZ_AYKF01000035.1"/>
</dbReference>
<organism evidence="1 2">
    <name type="scientific">Salinisphaera orenii YIM 95161</name>
    <dbReference type="NCBI Taxonomy" id="1051139"/>
    <lineage>
        <taxon>Bacteria</taxon>
        <taxon>Pseudomonadati</taxon>
        <taxon>Pseudomonadota</taxon>
        <taxon>Gammaproteobacteria</taxon>
        <taxon>Salinisphaerales</taxon>
        <taxon>Salinisphaeraceae</taxon>
        <taxon>Salinisphaera</taxon>
    </lineage>
</organism>
<accession>A0A423Q691</accession>
<dbReference type="EMBL" id="AYKF01000035">
    <property type="protein sequence ID" value="ROO35172.1"/>
    <property type="molecule type" value="Genomic_DNA"/>
</dbReference>
<dbReference type="AlphaFoldDB" id="A0A423Q691"/>
<evidence type="ECO:0000313" key="2">
    <source>
        <dbReference type="Proteomes" id="UP000285123"/>
    </source>
</evidence>
<protein>
    <submittedName>
        <fullName evidence="1">Membrane protein</fullName>
    </submittedName>
</protein>
<proteinExistence type="predicted"/>
<sequence>MKTTRYFQATRTRPDRAVIRDEWIQHIIDKPEREIVQADGRVRRWAAIADMDGRYLRVVLLDDGETVDNAFFDRGYTP</sequence>